<dbReference type="Proteomes" id="UP000000495">
    <property type="component" value="Chromosome"/>
</dbReference>
<keyword evidence="2" id="KW-0560">Oxidoreductase</keyword>
<dbReference type="HOGENOM" id="CLU_2317646_0_0_0"/>
<accession>F8KWG5</accession>
<dbReference type="AlphaFoldDB" id="F8KWG5"/>
<gene>
    <name evidence="3" type="ordered locus">PUV_04130</name>
</gene>
<dbReference type="eggNOG" id="COG1028">
    <property type="taxonomic scope" value="Bacteria"/>
</dbReference>
<name>F8KWG5_PARAV</name>
<dbReference type="KEGG" id="puv:PUV_04130"/>
<organism evidence="3 4">
    <name type="scientific">Parachlamydia acanthamoebae (strain UV7)</name>
    <dbReference type="NCBI Taxonomy" id="765952"/>
    <lineage>
        <taxon>Bacteria</taxon>
        <taxon>Pseudomonadati</taxon>
        <taxon>Chlamydiota</taxon>
        <taxon>Chlamydiia</taxon>
        <taxon>Parachlamydiales</taxon>
        <taxon>Parachlamydiaceae</taxon>
        <taxon>Parachlamydia</taxon>
    </lineage>
</organism>
<dbReference type="GO" id="GO:0016616">
    <property type="term" value="F:oxidoreductase activity, acting on the CH-OH group of donors, NAD or NADP as acceptor"/>
    <property type="evidence" value="ECO:0007669"/>
    <property type="project" value="TreeGrafter"/>
</dbReference>
<dbReference type="GO" id="GO:0006633">
    <property type="term" value="P:fatty acid biosynthetic process"/>
    <property type="evidence" value="ECO:0007669"/>
    <property type="project" value="TreeGrafter"/>
</dbReference>
<reference evidence="3 4" key="2">
    <citation type="journal article" date="2011" name="Mol. Biol. Evol.">
        <title>Unity in variety--the pan-genome of the Chlamydiae.</title>
        <authorList>
            <person name="Collingro A."/>
            <person name="Tischler P."/>
            <person name="Weinmaier T."/>
            <person name="Penz T."/>
            <person name="Heinz E."/>
            <person name="Brunham R.C."/>
            <person name="Read T.D."/>
            <person name="Bavoil P.M."/>
            <person name="Sachse K."/>
            <person name="Kahane S."/>
            <person name="Friedman M.G."/>
            <person name="Rattei T."/>
            <person name="Myers G.S."/>
            <person name="Horn M."/>
        </authorList>
    </citation>
    <scope>NUCLEOTIDE SEQUENCE [LARGE SCALE GENOMIC DNA]</scope>
    <source>
        <strain evidence="4">UV7</strain>
    </source>
</reference>
<dbReference type="GO" id="GO:0048038">
    <property type="term" value="F:quinone binding"/>
    <property type="evidence" value="ECO:0007669"/>
    <property type="project" value="TreeGrafter"/>
</dbReference>
<dbReference type="InterPro" id="IPR036291">
    <property type="entry name" value="NAD(P)-bd_dom_sf"/>
</dbReference>
<dbReference type="Gene3D" id="3.40.50.720">
    <property type="entry name" value="NAD(P)-binding Rossmann-like Domain"/>
    <property type="match status" value="1"/>
</dbReference>
<keyword evidence="4" id="KW-1185">Reference proteome</keyword>
<proteinExistence type="inferred from homology"/>
<evidence type="ECO:0000313" key="4">
    <source>
        <dbReference type="Proteomes" id="UP000000495"/>
    </source>
</evidence>
<dbReference type="SUPFAM" id="SSF51735">
    <property type="entry name" value="NAD(P)-binding Rossmann-fold domains"/>
    <property type="match status" value="1"/>
</dbReference>
<comment type="similarity">
    <text evidence="1">Belongs to the short-chain dehydrogenases/reductases (SDR) family.</text>
</comment>
<dbReference type="EMBL" id="FR872580">
    <property type="protein sequence ID" value="CCB85363.1"/>
    <property type="molecule type" value="Genomic_DNA"/>
</dbReference>
<dbReference type="PANTHER" id="PTHR42760">
    <property type="entry name" value="SHORT-CHAIN DEHYDROGENASES/REDUCTASES FAMILY MEMBER"/>
    <property type="match status" value="1"/>
</dbReference>
<protein>
    <recommendedName>
        <fullName evidence="5">3-oxoacyl-[acyl-carrier-protein] reductase</fullName>
    </recommendedName>
</protein>
<dbReference type="STRING" id="765952.PUV_04130"/>
<reference key="1">
    <citation type="journal article" date="2011" name="Mol. Biol. Evol.">
        <title>Unity in variety -- the pan-genome of the Chlamydiae.</title>
        <authorList>
            <person name="Collingro A."/>
            <person name="Tischler P."/>
            <person name="Weinmaier T."/>
            <person name="Penz T."/>
            <person name="Heinz E."/>
            <person name="Brunham R.C."/>
            <person name="Read T.D."/>
            <person name="Bavoil P.M."/>
            <person name="Sachse K."/>
            <person name="Kahane S."/>
            <person name="Friedman M.G."/>
            <person name="Rattei T."/>
            <person name="Myers G.S.A."/>
            <person name="Horn M."/>
        </authorList>
    </citation>
    <scope>NUCLEOTIDE SEQUENCE</scope>
    <source>
        <strain>UV7</strain>
    </source>
</reference>
<evidence type="ECO:0008006" key="5">
    <source>
        <dbReference type="Google" id="ProtNLM"/>
    </source>
</evidence>
<evidence type="ECO:0000256" key="2">
    <source>
        <dbReference type="ARBA" id="ARBA00023002"/>
    </source>
</evidence>
<dbReference type="InterPro" id="IPR002347">
    <property type="entry name" value="SDR_fam"/>
</dbReference>
<sequence>MDVEYLFEETLKKFGRIDVVVNNAGVMSLSPLRRCELFDKVIHTNLRGTFLVSTQAAKRVAEGGRIVAFSSSVLAKSFPAYGSLYCVKSACGRLGSRAS</sequence>
<evidence type="ECO:0000313" key="3">
    <source>
        <dbReference type="EMBL" id="CCB85363.1"/>
    </source>
</evidence>
<dbReference type="Pfam" id="PF13561">
    <property type="entry name" value="adh_short_C2"/>
    <property type="match status" value="1"/>
</dbReference>
<dbReference type="PANTHER" id="PTHR42760:SF133">
    <property type="entry name" value="3-OXOACYL-[ACYL-CARRIER-PROTEIN] REDUCTASE"/>
    <property type="match status" value="1"/>
</dbReference>
<evidence type="ECO:0000256" key="1">
    <source>
        <dbReference type="ARBA" id="ARBA00006484"/>
    </source>
</evidence>